<protein>
    <submittedName>
        <fullName evidence="2">SPOR domain-containing protein</fullName>
    </submittedName>
</protein>
<dbReference type="GO" id="GO:0042834">
    <property type="term" value="F:peptidoglycan binding"/>
    <property type="evidence" value="ECO:0007669"/>
    <property type="project" value="InterPro"/>
</dbReference>
<keyword evidence="3" id="KW-1185">Reference proteome</keyword>
<name>A0A5S3PV60_9FLAO</name>
<feature type="domain" description="SPOR" evidence="1">
    <location>
        <begin position="244"/>
        <end position="321"/>
    </location>
</feature>
<dbReference type="InterPro" id="IPR036680">
    <property type="entry name" value="SPOR-like_sf"/>
</dbReference>
<dbReference type="Gene3D" id="3.30.70.1070">
    <property type="entry name" value="Sporulation related repeat"/>
    <property type="match status" value="1"/>
</dbReference>
<dbReference type="AlphaFoldDB" id="A0A5S3PV60"/>
<accession>A0A5S3PV60</accession>
<dbReference type="RefSeq" id="WP_138656829.1">
    <property type="nucleotide sequence ID" value="NZ_VATY01000001.1"/>
</dbReference>
<evidence type="ECO:0000313" key="2">
    <source>
        <dbReference type="EMBL" id="TMM58896.1"/>
    </source>
</evidence>
<dbReference type="InterPro" id="IPR040495">
    <property type="entry name" value="HU-CCDC81_bac_1"/>
</dbReference>
<dbReference type="EMBL" id="VATY01000001">
    <property type="protein sequence ID" value="TMM58896.1"/>
    <property type="molecule type" value="Genomic_DNA"/>
</dbReference>
<dbReference type="SUPFAM" id="SSF110997">
    <property type="entry name" value="Sporulation related repeat"/>
    <property type="match status" value="1"/>
</dbReference>
<dbReference type="InterPro" id="IPR041268">
    <property type="entry name" value="HU-CCDC81_bac_2"/>
</dbReference>
<proteinExistence type="predicted"/>
<dbReference type="Pfam" id="PF18174">
    <property type="entry name" value="HU-CCDC81_bac_1"/>
    <property type="match status" value="1"/>
</dbReference>
<organism evidence="2 3">
    <name type="scientific">Maribacter algarum</name>
    <name type="common">ex Zhang et al. 2020</name>
    <dbReference type="NCBI Taxonomy" id="2578118"/>
    <lineage>
        <taxon>Bacteria</taxon>
        <taxon>Pseudomonadati</taxon>
        <taxon>Bacteroidota</taxon>
        <taxon>Flavobacteriia</taxon>
        <taxon>Flavobacteriales</taxon>
        <taxon>Flavobacteriaceae</taxon>
        <taxon>Maribacter</taxon>
    </lineage>
</organism>
<gene>
    <name evidence="2" type="ORF">FEE95_05550</name>
</gene>
<comment type="caution">
    <text evidence="2">The sequence shown here is derived from an EMBL/GenBank/DDBJ whole genome shotgun (WGS) entry which is preliminary data.</text>
</comment>
<dbReference type="PROSITE" id="PS51724">
    <property type="entry name" value="SPOR"/>
    <property type="match status" value="1"/>
</dbReference>
<dbReference type="Pfam" id="PF05036">
    <property type="entry name" value="SPOR"/>
    <property type="match status" value="1"/>
</dbReference>
<dbReference type="Proteomes" id="UP000310314">
    <property type="component" value="Unassembled WGS sequence"/>
</dbReference>
<evidence type="ECO:0000259" key="1">
    <source>
        <dbReference type="PROSITE" id="PS51724"/>
    </source>
</evidence>
<dbReference type="OrthoDB" id="653949at2"/>
<sequence>MVLEHYISELLYRYNCVMVPGLGAFLTQMKSAVIHKTTNAFYPPSKAISFNEQVVTNDGLLVSYMAEAEKTSYEEMLTKVTEITSEWKSRLQKGEKLLLDNIGELKLNDSGKIQFQPHYNINYLTSSFGLSSFVSAPVTREILKEEVEAIEEKVPFVFTPEQRKTRSLRPYLKYAAVGLLTISLGLTGYRFMNDNLGNQQLAVEEAQEQVAKRIQAATFFDVEPLELPSISLDVVKTKATISKKTNVKTHHIVAGAFRFRKNADKKIRQLKRRGYNATYIGTNRHGLHMVNYDSYTDVDEALNALRAVKRTQSKDAWLLSVK</sequence>
<dbReference type="InterPro" id="IPR007730">
    <property type="entry name" value="SPOR-like_dom"/>
</dbReference>
<dbReference type="Pfam" id="PF18175">
    <property type="entry name" value="HU-CCDC81_bac_2"/>
    <property type="match status" value="1"/>
</dbReference>
<evidence type="ECO:0000313" key="3">
    <source>
        <dbReference type="Proteomes" id="UP000310314"/>
    </source>
</evidence>
<reference evidence="2 3" key="1">
    <citation type="submission" date="2019-05" db="EMBL/GenBank/DDBJ databases">
        <authorList>
            <person name="Zhang J.-Y."/>
            <person name="Feg X."/>
            <person name="Du Z.-J."/>
        </authorList>
    </citation>
    <scope>NUCLEOTIDE SEQUENCE [LARGE SCALE GENOMIC DNA]</scope>
    <source>
        <strain evidence="2 3">RZ26</strain>
    </source>
</reference>